<name>A0A1I2KFU7_9ACTN</name>
<dbReference type="PROSITE" id="PS51186">
    <property type="entry name" value="GNAT"/>
    <property type="match status" value="1"/>
</dbReference>
<keyword evidence="3" id="KW-0808">Transferase</keyword>
<evidence type="ECO:0000259" key="2">
    <source>
        <dbReference type="PROSITE" id="PS51186"/>
    </source>
</evidence>
<dbReference type="AlphaFoldDB" id="A0A1I2KFU7"/>
<accession>A0A1I2KFU7</accession>
<organism evidence="3 4">
    <name type="scientific">Actinopolymorpha cephalotaxi</name>
    <dbReference type="NCBI Taxonomy" id="504797"/>
    <lineage>
        <taxon>Bacteria</taxon>
        <taxon>Bacillati</taxon>
        <taxon>Actinomycetota</taxon>
        <taxon>Actinomycetes</taxon>
        <taxon>Propionibacteriales</taxon>
        <taxon>Actinopolymorphaceae</taxon>
        <taxon>Actinopolymorpha</taxon>
    </lineage>
</organism>
<sequence length="325" mass="35039">MRFFLVVLSVSPDISACHNSAVTFTGNPSAAPGAHPSAAPGAHPSASDAPTSTPAELLAAHDAQVRATVAARMPLTWTPHPDGRVLRVTTPHRAFVFSDGLAGVSDDEVEGYVRRARDFFAERNEAVEWKYYSNDHPRLRGFLEAAGFVPEDEESVVVGRVTDVLDAGRVPEGVTIRAVAGRADLDRIAAMESEVWSQDWSWLADDLADRVAGSPDDIAVLVAEADDAARPDHTAHPARTVVAAAWLVVMPGTRFGGLWGGSTLAEWRGRGIYRALVAERARIARAKGLEFLQVDASEDSRPILERLGTFKVATTIPYVWTPRAS</sequence>
<evidence type="ECO:0000313" key="3">
    <source>
        <dbReference type="EMBL" id="SFF65169.1"/>
    </source>
</evidence>
<feature type="region of interest" description="Disordered" evidence="1">
    <location>
        <begin position="28"/>
        <end position="53"/>
    </location>
</feature>
<dbReference type="Gene3D" id="3.40.630.30">
    <property type="match status" value="1"/>
</dbReference>
<protein>
    <submittedName>
        <fullName evidence="3">Acetyltransferase (GNAT) family protein</fullName>
    </submittedName>
</protein>
<dbReference type="Proteomes" id="UP000199052">
    <property type="component" value="Unassembled WGS sequence"/>
</dbReference>
<feature type="domain" description="N-acetyltransferase" evidence="2">
    <location>
        <begin position="174"/>
        <end position="325"/>
    </location>
</feature>
<dbReference type="SUPFAM" id="SSF55729">
    <property type="entry name" value="Acyl-CoA N-acyltransferases (Nat)"/>
    <property type="match status" value="1"/>
</dbReference>
<dbReference type="InterPro" id="IPR016181">
    <property type="entry name" value="Acyl_CoA_acyltransferase"/>
</dbReference>
<dbReference type="EMBL" id="FOOI01000001">
    <property type="protein sequence ID" value="SFF65169.1"/>
    <property type="molecule type" value="Genomic_DNA"/>
</dbReference>
<evidence type="ECO:0000256" key="1">
    <source>
        <dbReference type="SAM" id="MobiDB-lite"/>
    </source>
</evidence>
<reference evidence="3 4" key="1">
    <citation type="submission" date="2016-10" db="EMBL/GenBank/DDBJ databases">
        <authorList>
            <person name="de Groot N.N."/>
        </authorList>
    </citation>
    <scope>NUCLEOTIDE SEQUENCE [LARGE SCALE GENOMIC DNA]</scope>
    <source>
        <strain evidence="3 4">CPCC 202808</strain>
    </source>
</reference>
<dbReference type="InterPro" id="IPR000182">
    <property type="entry name" value="GNAT_dom"/>
</dbReference>
<dbReference type="STRING" id="504797.SAMN05421678_101233"/>
<proteinExistence type="predicted"/>
<feature type="compositionally biased region" description="Low complexity" evidence="1">
    <location>
        <begin position="28"/>
        <end position="50"/>
    </location>
</feature>
<dbReference type="CDD" id="cd04301">
    <property type="entry name" value="NAT_SF"/>
    <property type="match status" value="1"/>
</dbReference>
<evidence type="ECO:0000313" key="4">
    <source>
        <dbReference type="Proteomes" id="UP000199052"/>
    </source>
</evidence>
<gene>
    <name evidence="3" type="ORF">SAMN05421678_101233</name>
</gene>
<dbReference type="GO" id="GO:0016747">
    <property type="term" value="F:acyltransferase activity, transferring groups other than amino-acyl groups"/>
    <property type="evidence" value="ECO:0007669"/>
    <property type="project" value="InterPro"/>
</dbReference>